<evidence type="ECO:0000259" key="2">
    <source>
        <dbReference type="Pfam" id="PF00561"/>
    </source>
</evidence>
<gene>
    <name evidence="3" type="ORF">GTP41_14595</name>
</gene>
<dbReference type="InterPro" id="IPR000073">
    <property type="entry name" value="AB_hydrolase_1"/>
</dbReference>
<evidence type="ECO:0000313" key="3">
    <source>
        <dbReference type="EMBL" id="MYN03322.1"/>
    </source>
</evidence>
<dbReference type="Pfam" id="PF00561">
    <property type="entry name" value="Abhydrolase_1"/>
    <property type="match status" value="1"/>
</dbReference>
<dbReference type="InterPro" id="IPR029058">
    <property type="entry name" value="AB_hydrolase_fold"/>
</dbReference>
<reference evidence="3 4" key="1">
    <citation type="submission" date="2019-12" db="EMBL/GenBank/DDBJ databases">
        <title>Novel species isolated from a subtropical stream in China.</title>
        <authorList>
            <person name="Lu H."/>
        </authorList>
    </citation>
    <scope>NUCLEOTIDE SEQUENCE [LARGE SCALE GENOMIC DNA]</scope>
    <source>
        <strain evidence="3 4">DS3</strain>
    </source>
</reference>
<dbReference type="PRINTS" id="PR00412">
    <property type="entry name" value="EPOXHYDRLASE"/>
</dbReference>
<keyword evidence="1 3" id="KW-0378">Hydrolase</keyword>
<proteinExistence type="predicted"/>
<dbReference type="AlphaFoldDB" id="A0A6N9HJV5"/>
<dbReference type="RefSeq" id="WP_161026291.1">
    <property type="nucleotide sequence ID" value="NZ_WWCJ01000009.1"/>
</dbReference>
<evidence type="ECO:0000256" key="1">
    <source>
        <dbReference type="ARBA" id="ARBA00022801"/>
    </source>
</evidence>
<sequence length="296" mass="33456">MEFVNTDRLRIAYRQHGAPRGEPIILLHGWPDDLHTWDGILPALAQGGYRLLVPSLRGFGDTRFLDPATPRSGQLSALAQDLLDFASALGIERFNVIGHDWGARAAYNAALLAPQRILRCMALSVGWGSNDPQQILSLHQARNYWYQWYMATERGAEALRKERRELAHLLWRTWSPSWHFGEGVFHDTLHAWDNPDWVDVTLHSYRHRWGLAAGDPHYALQEDRLRRETVISVPTLTLHGSEDGANSPQTSEQREHLFSGPYHRALLAGVGHFPQREQPDGVAAALLAWLQSCDAS</sequence>
<name>A0A6N9HJV5_9BURK</name>
<dbReference type="GO" id="GO:0016787">
    <property type="term" value="F:hydrolase activity"/>
    <property type="evidence" value="ECO:0007669"/>
    <property type="project" value="UniProtKB-KW"/>
</dbReference>
<accession>A0A6N9HJV5</accession>
<dbReference type="PANTHER" id="PTHR43329">
    <property type="entry name" value="EPOXIDE HYDROLASE"/>
    <property type="match status" value="1"/>
</dbReference>
<dbReference type="Proteomes" id="UP000448575">
    <property type="component" value="Unassembled WGS sequence"/>
</dbReference>
<keyword evidence="4" id="KW-1185">Reference proteome</keyword>
<dbReference type="EMBL" id="WWCJ01000009">
    <property type="protein sequence ID" value="MYN03322.1"/>
    <property type="molecule type" value="Genomic_DNA"/>
</dbReference>
<dbReference type="InterPro" id="IPR000639">
    <property type="entry name" value="Epox_hydrolase-like"/>
</dbReference>
<comment type="caution">
    <text evidence="3">The sequence shown here is derived from an EMBL/GenBank/DDBJ whole genome shotgun (WGS) entry which is preliminary data.</text>
</comment>
<dbReference type="Gene3D" id="3.40.50.1820">
    <property type="entry name" value="alpha/beta hydrolase"/>
    <property type="match status" value="1"/>
</dbReference>
<organism evidence="3 4">
    <name type="scientific">Pseudoduganella guangdongensis</name>
    <dbReference type="NCBI Taxonomy" id="2692179"/>
    <lineage>
        <taxon>Bacteria</taxon>
        <taxon>Pseudomonadati</taxon>
        <taxon>Pseudomonadota</taxon>
        <taxon>Betaproteobacteria</taxon>
        <taxon>Burkholderiales</taxon>
        <taxon>Oxalobacteraceae</taxon>
        <taxon>Telluria group</taxon>
        <taxon>Pseudoduganella</taxon>
    </lineage>
</organism>
<protein>
    <submittedName>
        <fullName evidence="3">Alpha/beta fold hydrolase</fullName>
    </submittedName>
</protein>
<dbReference type="SUPFAM" id="SSF53474">
    <property type="entry name" value="alpha/beta-Hydrolases"/>
    <property type="match status" value="1"/>
</dbReference>
<evidence type="ECO:0000313" key="4">
    <source>
        <dbReference type="Proteomes" id="UP000448575"/>
    </source>
</evidence>
<feature type="domain" description="AB hydrolase-1" evidence="2">
    <location>
        <begin position="23"/>
        <end position="275"/>
    </location>
</feature>